<reference evidence="3" key="1">
    <citation type="submission" date="2021-02" db="EMBL/GenBank/DDBJ databases">
        <title>Metagenome-assembled genomes from human diarrheal sample B26.</title>
        <authorList>
            <person name="Ateba T.P."/>
            <person name="Alayande K.A."/>
            <person name="Mwanza M."/>
        </authorList>
    </citation>
    <scope>NUCLEOTIDE SEQUENCE</scope>
    <source>
        <strain evidence="3">06WH</strain>
    </source>
</reference>
<evidence type="ECO:0000256" key="1">
    <source>
        <dbReference type="SAM" id="Coils"/>
    </source>
</evidence>
<evidence type="ECO:0000313" key="3">
    <source>
        <dbReference type="EMBL" id="MBN2954440.1"/>
    </source>
</evidence>
<accession>A0A939CFE2</accession>
<dbReference type="AlphaFoldDB" id="A0A939CFE2"/>
<evidence type="ECO:0000256" key="2">
    <source>
        <dbReference type="SAM" id="MobiDB-lite"/>
    </source>
</evidence>
<sequence length="264" mass="30381">MKRGTDNNDSKELKPAALENILIGAYDDFVKENAEIRANVGLTETITREAIGGCCDWCSKLEGTYKYGEEPKDVYKKHDNCTCVVTAKTDKGYTDVWSKEQYENQKKARIARANEILADQNELEETHRKQRERLLYESGNDGVNRRKKKIENREKKIEKTRKSNTIRVAKVIMGHANTPKKAKANEVIDHTLNDGTVDARGFYDNDGMKEKDIHTTNHGNSRTHPYGEHGEHAHDYEWDENGRLKNKTTRELTEQERRDNGDIL</sequence>
<protein>
    <submittedName>
        <fullName evidence="3">Uncharacterized protein</fullName>
    </submittedName>
</protein>
<name>A0A939CFE2_9FIRM</name>
<feature type="region of interest" description="Disordered" evidence="2">
    <location>
        <begin position="209"/>
        <end position="264"/>
    </location>
</feature>
<feature type="compositionally biased region" description="Basic and acidic residues" evidence="2">
    <location>
        <begin position="225"/>
        <end position="264"/>
    </location>
</feature>
<organism evidence="3 4">
    <name type="scientific">Fusicatenibacter saccharivorans</name>
    <dbReference type="NCBI Taxonomy" id="1150298"/>
    <lineage>
        <taxon>Bacteria</taxon>
        <taxon>Bacillati</taxon>
        <taxon>Bacillota</taxon>
        <taxon>Clostridia</taxon>
        <taxon>Lachnospirales</taxon>
        <taxon>Lachnospiraceae</taxon>
        <taxon>Fusicatenibacter</taxon>
    </lineage>
</organism>
<comment type="caution">
    <text evidence="3">The sequence shown here is derived from an EMBL/GenBank/DDBJ whole genome shotgun (WGS) entry which is preliminary data.</text>
</comment>
<dbReference type="Proteomes" id="UP000737612">
    <property type="component" value="Unassembled WGS sequence"/>
</dbReference>
<proteinExistence type="predicted"/>
<keyword evidence="1" id="KW-0175">Coiled coil</keyword>
<evidence type="ECO:0000313" key="4">
    <source>
        <dbReference type="Proteomes" id="UP000737612"/>
    </source>
</evidence>
<gene>
    <name evidence="3" type="ORF">JTJ23_12825</name>
</gene>
<dbReference type="EMBL" id="JAFHBD010000063">
    <property type="protein sequence ID" value="MBN2954440.1"/>
    <property type="molecule type" value="Genomic_DNA"/>
</dbReference>
<feature type="coiled-coil region" evidence="1">
    <location>
        <begin position="113"/>
        <end position="160"/>
    </location>
</feature>